<evidence type="ECO:0000256" key="3">
    <source>
        <dbReference type="ARBA" id="ARBA00022692"/>
    </source>
</evidence>
<dbReference type="PROSITE" id="PS01000">
    <property type="entry name" value="SDH_CYT_1"/>
    <property type="match status" value="1"/>
</dbReference>
<feature type="transmembrane region" description="Helical" evidence="8">
    <location>
        <begin position="122"/>
        <end position="143"/>
    </location>
</feature>
<dbReference type="Gene3D" id="1.20.1300.10">
    <property type="entry name" value="Fumarate reductase/succinate dehydrogenase, transmembrane subunit"/>
    <property type="match status" value="1"/>
</dbReference>
<organism evidence="9 10">
    <name type="scientific">Nakaseomyces bracarensis</name>
    <dbReference type="NCBI Taxonomy" id="273131"/>
    <lineage>
        <taxon>Eukaryota</taxon>
        <taxon>Fungi</taxon>
        <taxon>Dikarya</taxon>
        <taxon>Ascomycota</taxon>
        <taxon>Saccharomycotina</taxon>
        <taxon>Saccharomycetes</taxon>
        <taxon>Saccharomycetales</taxon>
        <taxon>Saccharomycetaceae</taxon>
        <taxon>Nakaseomyces</taxon>
    </lineage>
</organism>
<dbReference type="InterPro" id="IPR018495">
    <property type="entry name" value="Succ_DH_cyt_bsu_CS"/>
</dbReference>
<name>A0ABR4NMG6_9SACH</name>
<dbReference type="PANTHER" id="PTHR10978:SF5">
    <property type="entry name" value="SUCCINATE DEHYDROGENASE CYTOCHROME B560 SUBUNIT, MITOCHONDRIAL"/>
    <property type="match status" value="1"/>
</dbReference>
<dbReference type="Proteomes" id="UP001623330">
    <property type="component" value="Unassembled WGS sequence"/>
</dbReference>
<keyword evidence="10" id="KW-1185">Reference proteome</keyword>
<dbReference type="PANTHER" id="PTHR10978">
    <property type="entry name" value="SUCCINATE DEHYDROGENASE CYTOCHROME B560 SUBUNIT"/>
    <property type="match status" value="1"/>
</dbReference>
<feature type="transmembrane region" description="Helical" evidence="8">
    <location>
        <begin position="155"/>
        <end position="174"/>
    </location>
</feature>
<accession>A0ABR4NMG6</accession>
<dbReference type="NCBIfam" id="TIGR02970">
    <property type="entry name" value="succ_dehyd_cytB"/>
    <property type="match status" value="1"/>
</dbReference>
<reference evidence="9 10" key="1">
    <citation type="submission" date="2024-05" db="EMBL/GenBank/DDBJ databases">
        <title>Long read based assembly of the Candida bracarensis genome reveals expanded adhesin content.</title>
        <authorList>
            <person name="Marcet-Houben M."/>
            <person name="Ksiezopolska E."/>
            <person name="Gabaldon T."/>
        </authorList>
    </citation>
    <scope>NUCLEOTIDE SEQUENCE [LARGE SCALE GENOMIC DNA]</scope>
    <source>
        <strain evidence="9 10">CBM6</strain>
    </source>
</reference>
<evidence type="ECO:0000256" key="7">
    <source>
        <dbReference type="ARBA" id="ARBA00023136"/>
    </source>
</evidence>
<keyword evidence="4" id="KW-0479">Metal-binding</keyword>
<dbReference type="InterPro" id="IPR000701">
    <property type="entry name" value="SuccDH_FuR_B_TM-su"/>
</dbReference>
<dbReference type="CDD" id="cd03499">
    <property type="entry name" value="SQR_TypeC_SdhC"/>
    <property type="match status" value="1"/>
</dbReference>
<dbReference type="SUPFAM" id="SSF81343">
    <property type="entry name" value="Fumarate reductase respiratory complex transmembrane subunits"/>
    <property type="match status" value="1"/>
</dbReference>
<evidence type="ECO:0000256" key="5">
    <source>
        <dbReference type="ARBA" id="ARBA00022989"/>
    </source>
</evidence>
<keyword evidence="2" id="KW-0349">Heme</keyword>
<evidence type="ECO:0000256" key="2">
    <source>
        <dbReference type="ARBA" id="ARBA00022617"/>
    </source>
</evidence>
<comment type="caution">
    <text evidence="9">The sequence shown here is derived from an EMBL/GenBank/DDBJ whole genome shotgun (WGS) entry which is preliminary data.</text>
</comment>
<keyword evidence="6" id="KW-0408">Iron</keyword>
<evidence type="ECO:0000256" key="6">
    <source>
        <dbReference type="ARBA" id="ARBA00023004"/>
    </source>
</evidence>
<keyword evidence="7 8" id="KW-0472">Membrane</keyword>
<comment type="subcellular location">
    <subcellularLocation>
        <location evidence="1">Membrane</location>
        <topology evidence="1">Multi-pass membrane protein</topology>
    </subcellularLocation>
</comment>
<sequence length="176" mass="19999">MFRLGLNKGIQLGAKRGVVQAITGKRLLSSTVKRLNGVMTREEEALLNKQRSARPISPHLTIYQPQITWYMSSVHRITHLILGGTLYVLTILFGLGFFVSGINTESISQWYHKHISPLTQQVVKAGFAFTFAFHYFSTIRHYIWDFAKELTLKGVYRTGYSVLALTAIAGTYIWNM</sequence>
<keyword evidence="3 8" id="KW-0812">Transmembrane</keyword>
<gene>
    <name evidence="9" type="ORF">RNJ44_02096</name>
</gene>
<proteinExistence type="predicted"/>
<protein>
    <submittedName>
        <fullName evidence="9">Succinate dehydrogenase [ubiquinone] cytochrome b subunit, mitochondrial</fullName>
    </submittedName>
</protein>
<dbReference type="Pfam" id="PF01127">
    <property type="entry name" value="Sdh_cyt"/>
    <property type="match status" value="1"/>
</dbReference>
<evidence type="ECO:0000256" key="1">
    <source>
        <dbReference type="ARBA" id="ARBA00004141"/>
    </source>
</evidence>
<evidence type="ECO:0000313" key="10">
    <source>
        <dbReference type="Proteomes" id="UP001623330"/>
    </source>
</evidence>
<evidence type="ECO:0000256" key="8">
    <source>
        <dbReference type="SAM" id="Phobius"/>
    </source>
</evidence>
<evidence type="ECO:0000313" key="9">
    <source>
        <dbReference type="EMBL" id="KAL3229009.1"/>
    </source>
</evidence>
<keyword evidence="5 8" id="KW-1133">Transmembrane helix</keyword>
<dbReference type="EMBL" id="JBEVYD010000012">
    <property type="protein sequence ID" value="KAL3229009.1"/>
    <property type="molecule type" value="Genomic_DNA"/>
</dbReference>
<dbReference type="InterPro" id="IPR014314">
    <property type="entry name" value="Succ_DH_cytb556"/>
</dbReference>
<evidence type="ECO:0000256" key="4">
    <source>
        <dbReference type="ARBA" id="ARBA00022723"/>
    </source>
</evidence>
<feature type="transmembrane region" description="Helical" evidence="8">
    <location>
        <begin position="80"/>
        <end position="102"/>
    </location>
</feature>
<dbReference type="InterPro" id="IPR034804">
    <property type="entry name" value="SQR/QFR_C/D"/>
</dbReference>